<organism evidence="1 2">
    <name type="scientific">Fusarium duplospermum</name>
    <dbReference type="NCBI Taxonomy" id="1325734"/>
    <lineage>
        <taxon>Eukaryota</taxon>
        <taxon>Fungi</taxon>
        <taxon>Dikarya</taxon>
        <taxon>Ascomycota</taxon>
        <taxon>Pezizomycotina</taxon>
        <taxon>Sordariomycetes</taxon>
        <taxon>Hypocreomycetidae</taxon>
        <taxon>Hypocreales</taxon>
        <taxon>Nectriaceae</taxon>
        <taxon>Fusarium</taxon>
        <taxon>Fusarium solani species complex</taxon>
    </lineage>
</organism>
<keyword evidence="2" id="KW-1185">Reference proteome</keyword>
<sequence>MNSRAPPASPRQLMGSDWIERQLTSPIRAPILADECGIGKTLQIEWHWCCAELKKWFGGYYDIAVYCGSKIDPIDANVRDFIISDTTELQAWVDKQAASHGDPKTLQRILLPPYAAAIRRLGRCKNAEKHGTYELEMIEL</sequence>
<proteinExistence type="predicted"/>
<dbReference type="Proteomes" id="UP000288168">
    <property type="component" value="Unassembled WGS sequence"/>
</dbReference>
<gene>
    <name evidence="1" type="ORF">CEP54_002569</name>
</gene>
<evidence type="ECO:0000313" key="2">
    <source>
        <dbReference type="Proteomes" id="UP000288168"/>
    </source>
</evidence>
<name>A0A428QUG2_9HYPO</name>
<evidence type="ECO:0000313" key="1">
    <source>
        <dbReference type="EMBL" id="RSL68925.1"/>
    </source>
</evidence>
<dbReference type="STRING" id="1325734.A0A428QUG2"/>
<protein>
    <recommendedName>
        <fullName evidence="3">SNF2 N-terminal domain-containing protein</fullName>
    </recommendedName>
</protein>
<dbReference type="AlphaFoldDB" id="A0A428QUG2"/>
<dbReference type="EMBL" id="NKCI01000015">
    <property type="protein sequence ID" value="RSL68925.1"/>
    <property type="molecule type" value="Genomic_DNA"/>
</dbReference>
<accession>A0A428QUG2</accession>
<evidence type="ECO:0008006" key="3">
    <source>
        <dbReference type="Google" id="ProtNLM"/>
    </source>
</evidence>
<comment type="caution">
    <text evidence="1">The sequence shown here is derived from an EMBL/GenBank/DDBJ whole genome shotgun (WGS) entry which is preliminary data.</text>
</comment>
<reference evidence="1 2" key="1">
    <citation type="submission" date="2017-06" db="EMBL/GenBank/DDBJ databases">
        <title>Comparative genomic analysis of Ambrosia Fusariam Clade fungi.</title>
        <authorList>
            <person name="Stajich J.E."/>
            <person name="Carrillo J."/>
            <person name="Kijimoto T."/>
            <person name="Eskalen A."/>
            <person name="O'Donnell K."/>
            <person name="Kasson M."/>
        </authorList>
    </citation>
    <scope>NUCLEOTIDE SEQUENCE [LARGE SCALE GENOMIC DNA]</scope>
    <source>
        <strain evidence="1 2">NRRL62584</strain>
    </source>
</reference>